<gene>
    <name evidence="2" type="ORF">BTN50_2048</name>
</gene>
<reference evidence="3" key="1">
    <citation type="submission" date="2017-04" db="EMBL/GenBank/DDBJ databases">
        <title>Genome evolution of the luminous symbionts of deep sea anglerfish.</title>
        <authorList>
            <person name="Hendry T.A."/>
        </authorList>
    </citation>
    <scope>NUCLEOTIDE SEQUENCE [LARGE SCALE GENOMIC DNA]</scope>
</reference>
<dbReference type="InterPro" id="IPR025668">
    <property type="entry name" value="Tnp_DDE_dom"/>
</dbReference>
<protein>
    <submittedName>
        <fullName evidence="2">Mobile element protein</fullName>
    </submittedName>
</protein>
<accession>A0A291BBT6</accession>
<proteinExistence type="predicted"/>
<dbReference type="EMBL" id="CP020663">
    <property type="protein sequence ID" value="ATF10457.1"/>
    <property type="molecule type" value="Genomic_DNA"/>
</dbReference>
<evidence type="ECO:0000259" key="1">
    <source>
        <dbReference type="Pfam" id="PF13737"/>
    </source>
</evidence>
<organism evidence="2 3">
    <name type="scientific">Candidatus Enterovibrio altilux</name>
    <dbReference type="NCBI Taxonomy" id="1927128"/>
    <lineage>
        <taxon>Bacteria</taxon>
        <taxon>Pseudomonadati</taxon>
        <taxon>Pseudomonadota</taxon>
        <taxon>Gammaproteobacteria</taxon>
        <taxon>Vibrionales</taxon>
        <taxon>Vibrionaceae</taxon>
        <taxon>Enterovibrio</taxon>
    </lineage>
</organism>
<dbReference type="PANTHER" id="PTHR34631">
    <property type="match status" value="1"/>
</dbReference>
<sequence>MTKPDNDRKARLFSDLVITMALIIQRVSSIPLRSLQEFINFVFKLAQLLLSCLHYSCIGQRAKMVSVKFKPKNKGTFQHLVNDSMGLKAYCVGKCEVKKHAADGKRLV</sequence>
<dbReference type="KEGG" id="elux:BTN50_2048"/>
<dbReference type="Pfam" id="PF13737">
    <property type="entry name" value="DDE_Tnp_1_5"/>
    <property type="match status" value="1"/>
</dbReference>
<dbReference type="InterPro" id="IPR053172">
    <property type="entry name" value="Tn903_transposase"/>
</dbReference>
<evidence type="ECO:0000313" key="3">
    <source>
        <dbReference type="Proteomes" id="UP000218160"/>
    </source>
</evidence>
<evidence type="ECO:0000313" key="2">
    <source>
        <dbReference type="EMBL" id="ATF10457.1"/>
    </source>
</evidence>
<keyword evidence="3" id="KW-1185">Reference proteome</keyword>
<name>A0A291BBT6_9GAMM</name>
<dbReference type="Proteomes" id="UP000218160">
    <property type="component" value="Chromosome 2"/>
</dbReference>
<dbReference type="AlphaFoldDB" id="A0A291BBT6"/>
<dbReference type="PANTHER" id="PTHR34631:SF3">
    <property type="entry name" value="ISSOD12 TRANSPOSASE TNPA_ISSOD12"/>
    <property type="match status" value="1"/>
</dbReference>
<feature type="domain" description="Transposase DDE" evidence="1">
    <location>
        <begin position="9"/>
        <end position="90"/>
    </location>
</feature>